<feature type="compositionally biased region" description="Acidic residues" evidence="6">
    <location>
        <begin position="113"/>
        <end position="123"/>
    </location>
</feature>
<evidence type="ECO:0000256" key="2">
    <source>
        <dbReference type="ARBA" id="ARBA00022771"/>
    </source>
</evidence>
<evidence type="ECO:0000256" key="1">
    <source>
        <dbReference type="ARBA" id="ARBA00022723"/>
    </source>
</evidence>
<evidence type="ECO:0000256" key="3">
    <source>
        <dbReference type="ARBA" id="ARBA00022833"/>
    </source>
</evidence>
<comment type="caution">
    <text evidence="8">The sequence shown here is derived from an EMBL/GenBank/DDBJ whole genome shotgun (WGS) entry which is preliminary data.</text>
</comment>
<protein>
    <recommendedName>
        <fullName evidence="7">THAP-type domain-containing protein</fullName>
    </recommendedName>
</protein>
<organism evidence="8 9">
    <name type="scientific">Amblyomma americanum</name>
    <name type="common">Lone star tick</name>
    <dbReference type="NCBI Taxonomy" id="6943"/>
    <lineage>
        <taxon>Eukaryota</taxon>
        <taxon>Metazoa</taxon>
        <taxon>Ecdysozoa</taxon>
        <taxon>Arthropoda</taxon>
        <taxon>Chelicerata</taxon>
        <taxon>Arachnida</taxon>
        <taxon>Acari</taxon>
        <taxon>Parasitiformes</taxon>
        <taxon>Ixodida</taxon>
        <taxon>Ixodoidea</taxon>
        <taxon>Ixodidae</taxon>
        <taxon>Amblyomminae</taxon>
        <taxon>Amblyomma</taxon>
    </lineage>
</organism>
<keyword evidence="3" id="KW-0862">Zinc</keyword>
<evidence type="ECO:0000256" key="5">
    <source>
        <dbReference type="PROSITE-ProRule" id="PRU00309"/>
    </source>
</evidence>
<evidence type="ECO:0000256" key="6">
    <source>
        <dbReference type="SAM" id="MobiDB-lite"/>
    </source>
</evidence>
<dbReference type="GO" id="GO:0003677">
    <property type="term" value="F:DNA binding"/>
    <property type="evidence" value="ECO:0007669"/>
    <property type="project" value="UniProtKB-UniRule"/>
</dbReference>
<keyword evidence="4 5" id="KW-0238">DNA-binding</keyword>
<dbReference type="Proteomes" id="UP001321473">
    <property type="component" value="Unassembled WGS sequence"/>
</dbReference>
<feature type="domain" description="THAP-type" evidence="7">
    <location>
        <begin position="1"/>
        <end position="76"/>
    </location>
</feature>
<evidence type="ECO:0000256" key="4">
    <source>
        <dbReference type="ARBA" id="ARBA00023125"/>
    </source>
</evidence>
<keyword evidence="1" id="KW-0479">Metal-binding</keyword>
<reference evidence="8 9" key="1">
    <citation type="journal article" date="2023" name="Arcadia Sci">
        <title>De novo assembly of a long-read Amblyomma americanum tick genome.</title>
        <authorList>
            <person name="Chou S."/>
            <person name="Poskanzer K.E."/>
            <person name="Rollins M."/>
            <person name="Thuy-Boun P.S."/>
        </authorList>
    </citation>
    <scope>NUCLEOTIDE SEQUENCE [LARGE SCALE GENOMIC DNA]</scope>
    <source>
        <strain evidence="8">F_SG_1</strain>
        <tissue evidence="8">Salivary glands</tissue>
    </source>
</reference>
<dbReference type="GO" id="GO:0008270">
    <property type="term" value="F:zinc ion binding"/>
    <property type="evidence" value="ECO:0007669"/>
    <property type="project" value="UniProtKB-KW"/>
</dbReference>
<keyword evidence="9" id="KW-1185">Reference proteome</keyword>
<dbReference type="AlphaFoldDB" id="A0AAQ4FHH4"/>
<evidence type="ECO:0000313" key="9">
    <source>
        <dbReference type="Proteomes" id="UP001321473"/>
    </source>
</evidence>
<name>A0AAQ4FHH4_AMBAM</name>
<evidence type="ECO:0000313" key="8">
    <source>
        <dbReference type="EMBL" id="KAK8786620.1"/>
    </source>
</evidence>
<keyword evidence="2 5" id="KW-0863">Zinc-finger</keyword>
<dbReference type="InterPro" id="IPR006612">
    <property type="entry name" value="THAP_Znf"/>
</dbReference>
<dbReference type="SUPFAM" id="SSF57716">
    <property type="entry name" value="Glucocorticoid receptor-like (DNA-binding domain)"/>
    <property type="match status" value="1"/>
</dbReference>
<proteinExistence type="predicted"/>
<sequence>MKLSLFGVPKDEELFLKWQRNIPRADKPLERNAAVCELPFDAQFVSRHFEHVFQGQLVRIDRNRPVLSPDGIPTVFPNVPKYLSNPVPNNRKSRERPDPQPSNIRKRHRMDEPSPDSADDASLLDDRPVLAVDSINVPLPSNRWGRHAFGEKPLHVVYSLCLLGTDTSLLHAQKMVVFRDVDSAVKYEVYVRGLELTLALPCDPASVLQTVDSIEVCSGAGLLEEFPLACSNVNLKIWNGGSTTRNAKV</sequence>
<dbReference type="Pfam" id="PF05485">
    <property type="entry name" value="THAP"/>
    <property type="match status" value="1"/>
</dbReference>
<feature type="region of interest" description="Disordered" evidence="6">
    <location>
        <begin position="78"/>
        <end position="123"/>
    </location>
</feature>
<dbReference type="PROSITE" id="PS50950">
    <property type="entry name" value="ZF_THAP"/>
    <property type="match status" value="1"/>
</dbReference>
<dbReference type="EMBL" id="JARKHS020002589">
    <property type="protein sequence ID" value="KAK8786620.1"/>
    <property type="molecule type" value="Genomic_DNA"/>
</dbReference>
<evidence type="ECO:0000259" key="7">
    <source>
        <dbReference type="PROSITE" id="PS50950"/>
    </source>
</evidence>
<accession>A0AAQ4FHH4</accession>
<gene>
    <name evidence="8" type="ORF">V5799_023606</name>
</gene>